<evidence type="ECO:0000313" key="3">
    <source>
        <dbReference type="Proteomes" id="UP001362999"/>
    </source>
</evidence>
<sequence>MERKKLASKDRRRRKRQVALEESDEPHLKEVHRARRAEAEKNLLHVDVDSADLPHSKPAWIGKLLAEDGSDSPISGRVDSSALPSGLGPTFYTQEEIDSLTGTENFCYLNWLGEISIPILDSHRRLLALLGGKPRDLEGWQKVTDDASRLLDKALSTATFPEEKYTHRRAHEQTPYPTISRGVSYGGGQVSPGELCNTPRNERVSDELLQHECFQRISGFSNCLFRLFAPALYAFYQAQLALLSAWNSALNWPFLGSVFAACTFNLGPRASTRVHLDFGNLAWGWCAITALGWYDPDKGGHLILWDLKLIIRFPPGSTILIPSAILRHSNVPVGINEKRFSFTQYTAGGLFRWIRNGFQTDAAYELNATSEDKAARKAEAKTRWQTGVDMFRVVP</sequence>
<keyword evidence="3" id="KW-1185">Reference proteome</keyword>
<gene>
    <name evidence="2" type="ORF">R3P38DRAFT_2582101</name>
</gene>
<dbReference type="EMBL" id="JAWWNJ010000170">
    <property type="protein sequence ID" value="KAK6977269.1"/>
    <property type="molecule type" value="Genomic_DNA"/>
</dbReference>
<organism evidence="2 3">
    <name type="scientific">Favolaschia claudopus</name>
    <dbReference type="NCBI Taxonomy" id="2862362"/>
    <lineage>
        <taxon>Eukaryota</taxon>
        <taxon>Fungi</taxon>
        <taxon>Dikarya</taxon>
        <taxon>Basidiomycota</taxon>
        <taxon>Agaricomycotina</taxon>
        <taxon>Agaricomycetes</taxon>
        <taxon>Agaricomycetidae</taxon>
        <taxon>Agaricales</taxon>
        <taxon>Marasmiineae</taxon>
        <taxon>Mycenaceae</taxon>
        <taxon>Favolaschia</taxon>
    </lineage>
</organism>
<evidence type="ECO:0000256" key="1">
    <source>
        <dbReference type="SAM" id="MobiDB-lite"/>
    </source>
</evidence>
<dbReference type="AlphaFoldDB" id="A0AAV9ZAT1"/>
<name>A0AAV9ZAT1_9AGAR</name>
<accession>A0AAV9ZAT1</accession>
<dbReference type="Proteomes" id="UP001362999">
    <property type="component" value="Unassembled WGS sequence"/>
</dbReference>
<proteinExistence type="predicted"/>
<reference evidence="2 3" key="1">
    <citation type="journal article" date="2024" name="J Genomics">
        <title>Draft genome sequencing and assembly of Favolaschia claudopus CIRM-BRFM 2984 isolated from oak limbs.</title>
        <authorList>
            <person name="Navarro D."/>
            <person name="Drula E."/>
            <person name="Chaduli D."/>
            <person name="Cazenave R."/>
            <person name="Ahrendt S."/>
            <person name="Wang J."/>
            <person name="Lipzen A."/>
            <person name="Daum C."/>
            <person name="Barry K."/>
            <person name="Grigoriev I.V."/>
            <person name="Favel A."/>
            <person name="Rosso M.N."/>
            <person name="Martin F."/>
        </authorList>
    </citation>
    <scope>NUCLEOTIDE SEQUENCE [LARGE SCALE GENOMIC DNA]</scope>
    <source>
        <strain evidence="2 3">CIRM-BRFM 2984</strain>
    </source>
</reference>
<dbReference type="Gene3D" id="3.60.130.30">
    <property type="match status" value="1"/>
</dbReference>
<comment type="caution">
    <text evidence="2">The sequence shown here is derived from an EMBL/GenBank/DDBJ whole genome shotgun (WGS) entry which is preliminary data.</text>
</comment>
<protein>
    <submittedName>
        <fullName evidence="2">Uncharacterized protein</fullName>
    </submittedName>
</protein>
<feature type="region of interest" description="Disordered" evidence="1">
    <location>
        <begin position="1"/>
        <end position="31"/>
    </location>
</feature>
<evidence type="ECO:0000313" key="2">
    <source>
        <dbReference type="EMBL" id="KAK6977269.1"/>
    </source>
</evidence>